<evidence type="ECO:0000256" key="3">
    <source>
        <dbReference type="ARBA" id="ARBA00022741"/>
    </source>
</evidence>
<gene>
    <name evidence="6" type="ORF">M9Y10_032876</name>
</gene>
<dbReference type="EMBL" id="JAPFFF010000054">
    <property type="protein sequence ID" value="KAK8838836.1"/>
    <property type="molecule type" value="Genomic_DNA"/>
</dbReference>
<dbReference type="InterPro" id="IPR043129">
    <property type="entry name" value="ATPase_NBD"/>
</dbReference>
<proteinExistence type="predicted"/>
<dbReference type="PRINTS" id="PR00301">
    <property type="entry name" value="HEATSHOCK70"/>
</dbReference>
<keyword evidence="2" id="KW-0732">Signal</keyword>
<evidence type="ECO:0000313" key="6">
    <source>
        <dbReference type="EMBL" id="KAK8838836.1"/>
    </source>
</evidence>
<dbReference type="InterPro" id="IPR013126">
    <property type="entry name" value="Hsp_70_fam"/>
</dbReference>
<dbReference type="SUPFAM" id="SSF53067">
    <property type="entry name" value="Actin-like ATPase domain"/>
    <property type="match status" value="2"/>
</dbReference>
<comment type="caution">
    <text evidence="6">The sequence shown here is derived from an EMBL/GenBank/DDBJ whole genome shotgun (WGS) entry which is preliminary data.</text>
</comment>
<organism evidence="6 7">
    <name type="scientific">Tritrichomonas musculus</name>
    <dbReference type="NCBI Taxonomy" id="1915356"/>
    <lineage>
        <taxon>Eukaryota</taxon>
        <taxon>Metamonada</taxon>
        <taxon>Parabasalia</taxon>
        <taxon>Tritrichomonadida</taxon>
        <taxon>Tritrichomonadidae</taxon>
        <taxon>Tritrichomonas</taxon>
    </lineage>
</organism>
<dbReference type="PANTHER" id="PTHR45639">
    <property type="entry name" value="HSC70CB, ISOFORM G-RELATED"/>
    <property type="match status" value="1"/>
</dbReference>
<dbReference type="Proteomes" id="UP001470230">
    <property type="component" value="Unassembled WGS sequence"/>
</dbReference>
<dbReference type="PROSITE" id="PS01036">
    <property type="entry name" value="HSP70_3"/>
    <property type="match status" value="1"/>
</dbReference>
<comment type="subcellular location">
    <subcellularLocation>
        <location evidence="1">Endoplasmic reticulum lumen</location>
    </subcellularLocation>
</comment>
<reference evidence="6 7" key="1">
    <citation type="submission" date="2024-04" db="EMBL/GenBank/DDBJ databases">
        <title>Tritrichomonas musculus Genome.</title>
        <authorList>
            <person name="Alves-Ferreira E."/>
            <person name="Grigg M."/>
            <person name="Lorenzi H."/>
            <person name="Galac M."/>
        </authorList>
    </citation>
    <scope>NUCLEOTIDE SEQUENCE [LARGE SCALE GENOMIC DNA]</scope>
    <source>
        <strain evidence="6 7">EAF2021</strain>
    </source>
</reference>
<protein>
    <recommendedName>
        <fullName evidence="8">DnaK protein</fullName>
    </recommendedName>
</protein>
<dbReference type="PANTHER" id="PTHR45639:SF3">
    <property type="entry name" value="HYPOXIA UP-REGULATED PROTEIN 1"/>
    <property type="match status" value="1"/>
</dbReference>
<accession>A0ABR2GYY6</accession>
<sequence length="745" mass="86128">MIFFYIFLQISKSSNYYAIDFGSYYCKIGNISSMGHPQIVTNRQTKRITPTFLAFRPNRKFDPLSKYPLNKSEVMSLEHEIGNNAIEILQKRAWAGSGFFPAFIDATPSYAEQLSQKLFISNPYNYTRFGFFNLTSSFIHFYVENVYGHIPDNKWHLQVVIPSFYTVPQLQFISNACTTAGIKRVSLIRDTDAIAYYYAQMKSHMFQKEPKTYLFVDVGATSVKSYLINFGVTTQDKILVQKISYVHNDNIGGAFATSKLVEYLQSNLDQQNLTLSNKINLFELAEKAKCQLTLSNDAQVNIDFEEGVNQTINITRKIFEELIVDFIIDTVNVALQAAGKFKIDKVEIIGGSSRIPKLQQSLMKALNVRRLGKSLNADEVLTLGALYSKVNMNEGKTVVIRDLTNRPIVAARYDGITKQICNSSLCNHSLYLNKQPTEFSLIYSKRYFNKHLKTRKWSYRWKCSNDSHPNIVFFNTINADISGVAEVISNNTKSNQKTSNSIKSEMPSTDNLTLVYNFTVSLVKNNDWVTNFVDILSAEYVSQKASAELINNLEEIYYSMVKERKIRPTYLKVFCEQDRLKLEQMMKEVKDSIVDGTKTMPNERVGPLLEELKDFKYRAIKAKNMKKELKKLKSLITDLTKYAQKPFNTRHPDLDLFLNNAASEVHRWQVEFEEETKKKKETQNFDIQKVHKKTELVQSKLKEALQIERNYLDSIPLLEPICLLRIRFIQFVNRNLWYFNLFNHK</sequence>
<dbReference type="Gene3D" id="3.30.420.40">
    <property type="match status" value="2"/>
</dbReference>
<keyword evidence="7" id="KW-1185">Reference proteome</keyword>
<evidence type="ECO:0000313" key="7">
    <source>
        <dbReference type="Proteomes" id="UP001470230"/>
    </source>
</evidence>
<evidence type="ECO:0000256" key="2">
    <source>
        <dbReference type="ARBA" id="ARBA00022729"/>
    </source>
</evidence>
<keyword evidence="3" id="KW-0547">Nucleotide-binding</keyword>
<dbReference type="Pfam" id="PF00012">
    <property type="entry name" value="HSP70"/>
    <property type="match status" value="1"/>
</dbReference>
<dbReference type="InterPro" id="IPR018181">
    <property type="entry name" value="Heat_shock_70_CS"/>
</dbReference>
<evidence type="ECO:0000256" key="4">
    <source>
        <dbReference type="ARBA" id="ARBA00022840"/>
    </source>
</evidence>
<keyword evidence="4" id="KW-0067">ATP-binding</keyword>
<evidence type="ECO:0008006" key="8">
    <source>
        <dbReference type="Google" id="ProtNLM"/>
    </source>
</evidence>
<keyword evidence="5" id="KW-0143">Chaperone</keyword>
<evidence type="ECO:0000256" key="5">
    <source>
        <dbReference type="ARBA" id="ARBA00023186"/>
    </source>
</evidence>
<evidence type="ECO:0000256" key="1">
    <source>
        <dbReference type="ARBA" id="ARBA00004319"/>
    </source>
</evidence>
<dbReference type="Gene3D" id="3.90.640.10">
    <property type="entry name" value="Actin, Chain A, domain 4"/>
    <property type="match status" value="1"/>
</dbReference>
<name>A0ABR2GYY6_9EUKA</name>